<organism evidence="3 4">
    <name type="scientific">Erwinia papayae</name>
    <dbReference type="NCBI Taxonomy" id="206499"/>
    <lineage>
        <taxon>Bacteria</taxon>
        <taxon>Pseudomonadati</taxon>
        <taxon>Pseudomonadota</taxon>
        <taxon>Gammaproteobacteria</taxon>
        <taxon>Enterobacterales</taxon>
        <taxon>Erwiniaceae</taxon>
        <taxon>Erwinia</taxon>
    </lineage>
</organism>
<evidence type="ECO:0000313" key="4">
    <source>
        <dbReference type="Proteomes" id="UP001554567"/>
    </source>
</evidence>
<dbReference type="InterPro" id="IPR009971">
    <property type="entry name" value="DUF1496"/>
</dbReference>
<reference evidence="3 4" key="1">
    <citation type="submission" date="2024-07" db="EMBL/GenBank/DDBJ databases">
        <authorList>
            <person name="Dulla G.F.J."/>
            <person name="Delorm J.G."/>
        </authorList>
    </citation>
    <scope>NUCLEOTIDE SEQUENCE [LARGE SCALE GENOMIC DNA]</scope>
    <source>
        <strain evidence="3 4">JGD 233</strain>
    </source>
</reference>
<dbReference type="RefSeq" id="WP_367167195.1">
    <property type="nucleotide sequence ID" value="NZ_JBFKZN010000004.1"/>
</dbReference>
<evidence type="ECO:0000256" key="2">
    <source>
        <dbReference type="SAM" id="SignalP"/>
    </source>
</evidence>
<keyword evidence="4" id="KW-1185">Reference proteome</keyword>
<name>A0ABV3N055_9GAMM</name>
<keyword evidence="2" id="KW-0732">Signal</keyword>
<proteinExistence type="predicted"/>
<gene>
    <name evidence="3" type="ORF">ABW286_08310</name>
</gene>
<evidence type="ECO:0000256" key="1">
    <source>
        <dbReference type="SAM" id="MobiDB-lite"/>
    </source>
</evidence>
<protein>
    <submittedName>
        <fullName evidence="3">DUF1496 domain-containing protein</fullName>
    </submittedName>
</protein>
<dbReference type="EMBL" id="JBFKZN010000004">
    <property type="protein sequence ID" value="MEW5289185.1"/>
    <property type="molecule type" value="Genomic_DNA"/>
</dbReference>
<feature type="signal peptide" evidence="2">
    <location>
        <begin position="1"/>
        <end position="21"/>
    </location>
</feature>
<feature type="region of interest" description="Disordered" evidence="1">
    <location>
        <begin position="23"/>
        <end position="45"/>
    </location>
</feature>
<dbReference type="Proteomes" id="UP001554567">
    <property type="component" value="Unassembled WGS sequence"/>
</dbReference>
<accession>A0ABV3N055</accession>
<feature type="chain" id="PRO_5045454217" evidence="2">
    <location>
        <begin position="22"/>
        <end position="116"/>
    </location>
</feature>
<comment type="caution">
    <text evidence="3">The sequence shown here is derived from an EMBL/GenBank/DDBJ whole genome shotgun (WGS) entry which is preliminary data.</text>
</comment>
<feature type="compositionally biased region" description="Polar residues" evidence="1">
    <location>
        <begin position="23"/>
        <end position="44"/>
    </location>
</feature>
<sequence length="116" mass="12870">MIKKSAMLLGVLLLCSQPSWATEQYGGQQNSADDSVSAYDNSTGRGSGVVIDMPPQVWTQNQNSNNNQPPCQRCCIWQNRSYTEGSVVKMEGVLLQCARDEQSFGTNNLIWKPLKQ</sequence>
<dbReference type="Pfam" id="PF07383">
    <property type="entry name" value="DUF1496"/>
    <property type="match status" value="1"/>
</dbReference>
<evidence type="ECO:0000313" key="3">
    <source>
        <dbReference type="EMBL" id="MEW5289185.1"/>
    </source>
</evidence>